<sequence length="164" mass="17965">MVLNLISIPSKPEEIENPNPIIYAHYTLKGLQTGIFVGSGLQIINNLYDMYLMKTENKFNWMKVGSNAGLFILPGLIILNKSCYDYLSTSIQKNQLTAYEILKDQGQHLVDDITFGGLFGGAIIGALQGQRYIGSILSSASLGGLAGLLLGCGIFFYKQDANRH</sequence>
<keyword evidence="3" id="KW-1185">Reference proteome</keyword>
<dbReference type="AlphaFoldDB" id="Q22BQ4"/>
<evidence type="ECO:0000256" key="1">
    <source>
        <dbReference type="SAM" id="Phobius"/>
    </source>
</evidence>
<keyword evidence="1" id="KW-0472">Membrane</keyword>
<evidence type="ECO:0000313" key="2">
    <source>
        <dbReference type="EMBL" id="EAR82735.1"/>
    </source>
</evidence>
<reference evidence="3" key="1">
    <citation type="journal article" date="2006" name="PLoS Biol.">
        <title>Macronuclear genome sequence of the ciliate Tetrahymena thermophila, a model eukaryote.</title>
        <authorList>
            <person name="Eisen J.A."/>
            <person name="Coyne R.S."/>
            <person name="Wu M."/>
            <person name="Wu D."/>
            <person name="Thiagarajan M."/>
            <person name="Wortman J.R."/>
            <person name="Badger J.H."/>
            <person name="Ren Q."/>
            <person name="Amedeo P."/>
            <person name="Jones K.M."/>
            <person name="Tallon L.J."/>
            <person name="Delcher A.L."/>
            <person name="Salzberg S.L."/>
            <person name="Silva J.C."/>
            <person name="Haas B.J."/>
            <person name="Majoros W.H."/>
            <person name="Farzad M."/>
            <person name="Carlton J.M."/>
            <person name="Smith R.K. Jr."/>
            <person name="Garg J."/>
            <person name="Pearlman R.E."/>
            <person name="Karrer K.M."/>
            <person name="Sun L."/>
            <person name="Manning G."/>
            <person name="Elde N.C."/>
            <person name="Turkewitz A.P."/>
            <person name="Asai D.J."/>
            <person name="Wilkes D.E."/>
            <person name="Wang Y."/>
            <person name="Cai H."/>
            <person name="Collins K."/>
            <person name="Stewart B.A."/>
            <person name="Lee S.R."/>
            <person name="Wilamowska K."/>
            <person name="Weinberg Z."/>
            <person name="Ruzzo W.L."/>
            <person name="Wloga D."/>
            <person name="Gaertig J."/>
            <person name="Frankel J."/>
            <person name="Tsao C.-C."/>
            <person name="Gorovsky M.A."/>
            <person name="Keeling P.J."/>
            <person name="Waller R.F."/>
            <person name="Patron N.J."/>
            <person name="Cherry J.M."/>
            <person name="Stover N.A."/>
            <person name="Krieger C.J."/>
            <person name="del Toro C."/>
            <person name="Ryder H.F."/>
            <person name="Williamson S.C."/>
            <person name="Barbeau R.A."/>
            <person name="Hamilton E.P."/>
            <person name="Orias E."/>
        </authorList>
    </citation>
    <scope>NUCLEOTIDE SEQUENCE [LARGE SCALE GENOMIC DNA]</scope>
    <source>
        <strain evidence="3">SB210</strain>
    </source>
</reference>
<accession>Q22BQ4</accession>
<evidence type="ECO:0000313" key="3">
    <source>
        <dbReference type="Proteomes" id="UP000009168"/>
    </source>
</evidence>
<dbReference type="RefSeq" id="XP_001030398.1">
    <property type="nucleotide sequence ID" value="XM_001030398.1"/>
</dbReference>
<feature type="transmembrane region" description="Helical" evidence="1">
    <location>
        <begin position="133"/>
        <end position="157"/>
    </location>
</feature>
<protein>
    <submittedName>
        <fullName evidence="2">Transmembrane protein, putative</fullName>
    </submittedName>
</protein>
<dbReference type="EMBL" id="GG662500">
    <property type="protein sequence ID" value="EAR82735.1"/>
    <property type="molecule type" value="Genomic_DNA"/>
</dbReference>
<dbReference type="OrthoDB" id="322748at2759"/>
<keyword evidence="1 2" id="KW-0812">Transmembrane</keyword>
<keyword evidence="1" id="KW-1133">Transmembrane helix</keyword>
<dbReference type="InParanoid" id="Q22BQ4"/>
<gene>
    <name evidence="2" type="ORF">TTHERM_01085660</name>
</gene>
<dbReference type="HOGENOM" id="CLU_1614149_0_0_1"/>
<organism evidence="2 3">
    <name type="scientific">Tetrahymena thermophila (strain SB210)</name>
    <dbReference type="NCBI Taxonomy" id="312017"/>
    <lineage>
        <taxon>Eukaryota</taxon>
        <taxon>Sar</taxon>
        <taxon>Alveolata</taxon>
        <taxon>Ciliophora</taxon>
        <taxon>Intramacronucleata</taxon>
        <taxon>Oligohymenophorea</taxon>
        <taxon>Hymenostomatida</taxon>
        <taxon>Tetrahymenina</taxon>
        <taxon>Tetrahymenidae</taxon>
        <taxon>Tetrahymena</taxon>
    </lineage>
</organism>
<name>Q22BQ4_TETTS</name>
<dbReference type="Proteomes" id="UP000009168">
    <property type="component" value="Unassembled WGS sequence"/>
</dbReference>
<proteinExistence type="predicted"/>
<dbReference type="KEGG" id="tet:TTHERM_01085660"/>
<dbReference type="GeneID" id="7823077"/>